<protein>
    <submittedName>
        <fullName evidence="2">Oxidoreductase</fullName>
    </submittedName>
</protein>
<dbReference type="InterPro" id="IPR000572">
    <property type="entry name" value="OxRdtase_Mopterin-bd_dom"/>
</dbReference>
<proteinExistence type="predicted"/>
<accession>A0A246FCV9</accession>
<organism evidence="2 3">
    <name type="scientific">Pseudomonas nitroreducens</name>
    <dbReference type="NCBI Taxonomy" id="46680"/>
    <lineage>
        <taxon>Bacteria</taxon>
        <taxon>Pseudomonadati</taxon>
        <taxon>Pseudomonadota</taxon>
        <taxon>Gammaproteobacteria</taxon>
        <taxon>Pseudomonadales</taxon>
        <taxon>Pseudomonadaceae</taxon>
        <taxon>Pseudomonas</taxon>
    </lineage>
</organism>
<dbReference type="AlphaFoldDB" id="A0A246FCV9"/>
<dbReference type="SUPFAM" id="SSF56524">
    <property type="entry name" value="Oxidoreductase molybdopterin-binding domain"/>
    <property type="match status" value="1"/>
</dbReference>
<dbReference type="Proteomes" id="UP000198145">
    <property type="component" value="Unassembled WGS sequence"/>
</dbReference>
<feature type="domain" description="Oxidoreductase molybdopterin-binding" evidence="1">
    <location>
        <begin position="68"/>
        <end position="140"/>
    </location>
</feature>
<dbReference type="STRING" id="46680.GCA_000807755_03344"/>
<dbReference type="Pfam" id="PF00174">
    <property type="entry name" value="Oxidored_molyb"/>
    <property type="match status" value="1"/>
</dbReference>
<dbReference type="EMBL" id="NJBA01000002">
    <property type="protein sequence ID" value="OWP52152.1"/>
    <property type="molecule type" value="Genomic_DNA"/>
</dbReference>
<dbReference type="InterPro" id="IPR036374">
    <property type="entry name" value="OxRdtase_Mopterin-bd_sf"/>
</dbReference>
<name>A0A246FCV9_PSENT</name>
<sequence>MSAFRHFIGIFACLFIVMPAYSTLEPEAERTVLIVAVKGQPQLLRHYRLRDLEALPQTQRRAMLPDESQVSEWQGVRLSTLLAGFERADTQHLRVEALNDYSTLIPLGDLDAFEPILAYRRDGHSIGIAERGPLFVIYPMVDHPELRAQVYFNRTVWQVSRITLE</sequence>
<evidence type="ECO:0000313" key="3">
    <source>
        <dbReference type="Proteomes" id="UP000198145"/>
    </source>
</evidence>
<comment type="caution">
    <text evidence="2">The sequence shown here is derived from an EMBL/GenBank/DDBJ whole genome shotgun (WGS) entry which is preliminary data.</text>
</comment>
<evidence type="ECO:0000259" key="1">
    <source>
        <dbReference type="Pfam" id="PF00174"/>
    </source>
</evidence>
<gene>
    <name evidence="2" type="ORF">CEG18_07815</name>
</gene>
<reference evidence="2 3" key="1">
    <citation type="submission" date="2017-06" db="EMBL/GenBank/DDBJ databases">
        <title>Draft genome of Pseudomonas nitroreducens DF05.</title>
        <authorList>
            <person name="Iyer R."/>
        </authorList>
    </citation>
    <scope>NUCLEOTIDE SEQUENCE [LARGE SCALE GENOMIC DNA]</scope>
    <source>
        <strain evidence="2 3">DF05</strain>
    </source>
</reference>
<dbReference type="Gene3D" id="3.90.420.10">
    <property type="entry name" value="Oxidoreductase, molybdopterin-binding domain"/>
    <property type="match status" value="1"/>
</dbReference>
<evidence type="ECO:0000313" key="2">
    <source>
        <dbReference type="EMBL" id="OWP52152.1"/>
    </source>
</evidence>